<dbReference type="SUPFAM" id="SSF48403">
    <property type="entry name" value="Ankyrin repeat"/>
    <property type="match status" value="1"/>
</dbReference>
<dbReference type="Pfam" id="PF12796">
    <property type="entry name" value="Ank_2"/>
    <property type="match status" value="1"/>
</dbReference>
<feature type="non-terminal residue" evidence="3">
    <location>
        <position position="1"/>
    </location>
</feature>
<dbReference type="InterPro" id="IPR002110">
    <property type="entry name" value="Ankyrin_rpt"/>
</dbReference>
<dbReference type="InterPro" id="IPR036770">
    <property type="entry name" value="Ankyrin_rpt-contain_sf"/>
</dbReference>
<organism evidence="3 4">
    <name type="scientific">Dothistroma septosporum (strain NZE10 / CBS 128990)</name>
    <name type="common">Red band needle blight fungus</name>
    <name type="synonym">Mycosphaerella pini</name>
    <dbReference type="NCBI Taxonomy" id="675120"/>
    <lineage>
        <taxon>Eukaryota</taxon>
        <taxon>Fungi</taxon>
        <taxon>Dikarya</taxon>
        <taxon>Ascomycota</taxon>
        <taxon>Pezizomycotina</taxon>
        <taxon>Dothideomycetes</taxon>
        <taxon>Dothideomycetidae</taxon>
        <taxon>Mycosphaerellales</taxon>
        <taxon>Mycosphaerellaceae</taxon>
        <taxon>Dothistroma</taxon>
    </lineage>
</organism>
<dbReference type="PANTHER" id="PTHR24189">
    <property type="entry name" value="MYOTROPHIN"/>
    <property type="match status" value="1"/>
</dbReference>
<reference evidence="3 4" key="2">
    <citation type="journal article" date="2012" name="PLoS Pathog.">
        <title>Diverse lifestyles and strategies of plant pathogenesis encoded in the genomes of eighteen Dothideomycetes fungi.</title>
        <authorList>
            <person name="Ohm R.A."/>
            <person name="Feau N."/>
            <person name="Henrissat B."/>
            <person name="Schoch C.L."/>
            <person name="Horwitz B.A."/>
            <person name="Barry K.W."/>
            <person name="Condon B.J."/>
            <person name="Copeland A.C."/>
            <person name="Dhillon B."/>
            <person name="Glaser F."/>
            <person name="Hesse C.N."/>
            <person name="Kosti I."/>
            <person name="LaButti K."/>
            <person name="Lindquist E.A."/>
            <person name="Lucas S."/>
            <person name="Salamov A.A."/>
            <person name="Bradshaw R.E."/>
            <person name="Ciuffetti L."/>
            <person name="Hamelin R.C."/>
            <person name="Kema G.H.J."/>
            <person name="Lawrence C."/>
            <person name="Scott J.A."/>
            <person name="Spatafora J.W."/>
            <person name="Turgeon B.G."/>
            <person name="de Wit P.J.G.M."/>
            <person name="Zhong S."/>
            <person name="Goodwin S.B."/>
            <person name="Grigoriev I.V."/>
        </authorList>
    </citation>
    <scope>NUCLEOTIDE SEQUENCE [LARGE SCALE GENOMIC DNA]</scope>
    <source>
        <strain evidence="4">NZE10 / CBS 128990</strain>
    </source>
</reference>
<evidence type="ECO:0000256" key="1">
    <source>
        <dbReference type="ARBA" id="ARBA00022737"/>
    </source>
</evidence>
<reference evidence="4" key="1">
    <citation type="journal article" date="2012" name="PLoS Genet.">
        <title>The genomes of the fungal plant pathogens Cladosporium fulvum and Dothistroma septosporum reveal adaptation to different hosts and lifestyles but also signatures of common ancestry.</title>
        <authorList>
            <person name="de Wit P.J.G.M."/>
            <person name="van der Burgt A."/>
            <person name="Oekmen B."/>
            <person name="Stergiopoulos I."/>
            <person name="Abd-Elsalam K.A."/>
            <person name="Aerts A.L."/>
            <person name="Bahkali A.H."/>
            <person name="Beenen H.G."/>
            <person name="Chettri P."/>
            <person name="Cox M.P."/>
            <person name="Datema E."/>
            <person name="de Vries R.P."/>
            <person name="Dhillon B."/>
            <person name="Ganley A.R."/>
            <person name="Griffiths S.A."/>
            <person name="Guo Y."/>
            <person name="Hamelin R.C."/>
            <person name="Henrissat B."/>
            <person name="Kabir M.S."/>
            <person name="Jashni M.K."/>
            <person name="Kema G."/>
            <person name="Klaubauf S."/>
            <person name="Lapidus A."/>
            <person name="Levasseur A."/>
            <person name="Lindquist E."/>
            <person name="Mehrabi R."/>
            <person name="Ohm R.A."/>
            <person name="Owen T.J."/>
            <person name="Salamov A."/>
            <person name="Schwelm A."/>
            <person name="Schijlen E."/>
            <person name="Sun H."/>
            <person name="van den Burg H.A."/>
            <person name="van Ham R.C.H.J."/>
            <person name="Zhang S."/>
            <person name="Goodwin S.B."/>
            <person name="Grigoriev I.V."/>
            <person name="Collemare J."/>
            <person name="Bradshaw R.E."/>
        </authorList>
    </citation>
    <scope>NUCLEOTIDE SEQUENCE [LARGE SCALE GENOMIC DNA]</scope>
    <source>
        <strain evidence="4">NZE10 / CBS 128990</strain>
    </source>
</reference>
<evidence type="ECO:0000256" key="2">
    <source>
        <dbReference type="ARBA" id="ARBA00023043"/>
    </source>
</evidence>
<dbReference type="OMA" id="ETAWDIN"/>
<keyword evidence="2" id="KW-0040">ANK repeat</keyword>
<dbReference type="PANTHER" id="PTHR24189:SF50">
    <property type="entry name" value="ANKYRIN REPEAT AND SOCS BOX PROTEIN 2"/>
    <property type="match status" value="1"/>
</dbReference>
<dbReference type="Proteomes" id="UP000016933">
    <property type="component" value="Unassembled WGS sequence"/>
</dbReference>
<dbReference type="Gene3D" id="1.25.40.20">
    <property type="entry name" value="Ankyrin repeat-containing domain"/>
    <property type="match status" value="2"/>
</dbReference>
<keyword evidence="4" id="KW-1185">Reference proteome</keyword>
<evidence type="ECO:0000313" key="4">
    <source>
        <dbReference type="Proteomes" id="UP000016933"/>
    </source>
</evidence>
<dbReference type="Pfam" id="PF00023">
    <property type="entry name" value="Ank"/>
    <property type="match status" value="1"/>
</dbReference>
<proteinExistence type="predicted"/>
<dbReference type="eggNOG" id="KOG4177">
    <property type="taxonomic scope" value="Eukaryota"/>
</dbReference>
<accession>M2YJI6</accession>
<dbReference type="AlphaFoldDB" id="M2YJI6"/>
<keyword evidence="1" id="KW-0677">Repeat</keyword>
<dbReference type="SMART" id="SM00248">
    <property type="entry name" value="ANK"/>
    <property type="match status" value="2"/>
</dbReference>
<sequence length="152" mass="16813">NLELVKWFLSRGADPNGPCGIDTTPLSVAVHKGPLPVIQTMFAHKGTIHHGQLLHWAALRRRDDRLAVVRLILQHGAAVNAIMYENHRDSFIQRKPFALGTPLHEAASIGDLEVIILIDHGASISVEDTRGDLPYNIAREKGHHLAARILRP</sequence>
<dbReference type="STRING" id="675120.M2YJI6"/>
<dbReference type="OrthoDB" id="3650438at2759"/>
<evidence type="ECO:0000313" key="3">
    <source>
        <dbReference type="EMBL" id="EME39070.1"/>
    </source>
</evidence>
<gene>
    <name evidence="3" type="ORF">DOTSEDRAFT_140376</name>
</gene>
<dbReference type="HOGENOM" id="CLU_064330_1_1_1"/>
<name>M2YJI6_DOTSN</name>
<dbReference type="EMBL" id="KB446546">
    <property type="protein sequence ID" value="EME39070.1"/>
    <property type="molecule type" value="Genomic_DNA"/>
</dbReference>
<dbReference type="InterPro" id="IPR050745">
    <property type="entry name" value="Multifunctional_regulatory"/>
</dbReference>
<protein>
    <submittedName>
        <fullName evidence="3">Uncharacterized protein</fullName>
    </submittedName>
</protein>